<keyword evidence="2" id="KW-0812">Transmembrane</keyword>
<feature type="transmembrane region" description="Helical" evidence="2">
    <location>
        <begin position="108"/>
        <end position="135"/>
    </location>
</feature>
<keyword evidence="2" id="KW-1133">Transmembrane helix</keyword>
<gene>
    <name evidence="3" type="ORF">GP2143_09645</name>
</gene>
<feature type="transmembrane region" description="Helical" evidence="2">
    <location>
        <begin position="354"/>
        <end position="374"/>
    </location>
</feature>
<evidence type="ECO:0000313" key="4">
    <source>
        <dbReference type="Proteomes" id="UP000004931"/>
    </source>
</evidence>
<dbReference type="AlphaFoldDB" id="A0YFP5"/>
<dbReference type="OrthoDB" id="5293851at2"/>
<reference evidence="3 4" key="1">
    <citation type="journal article" date="2010" name="J. Bacteriol.">
        <title>Genome sequence of the oligotrophic marine Gammaproteobacterium HTCC2143, isolated from the Oregon Coast.</title>
        <authorList>
            <person name="Oh H.M."/>
            <person name="Kang I."/>
            <person name="Ferriera S."/>
            <person name="Giovannoni S.J."/>
            <person name="Cho J.C."/>
        </authorList>
    </citation>
    <scope>NUCLEOTIDE SEQUENCE [LARGE SCALE GENOMIC DNA]</scope>
    <source>
        <strain evidence="3 4">HTCC2143</strain>
    </source>
</reference>
<protein>
    <submittedName>
        <fullName evidence="3">Uncharacterized protein</fullName>
    </submittedName>
</protein>
<dbReference type="Proteomes" id="UP000004931">
    <property type="component" value="Unassembled WGS sequence"/>
</dbReference>
<evidence type="ECO:0000256" key="1">
    <source>
        <dbReference type="SAM" id="Coils"/>
    </source>
</evidence>
<comment type="caution">
    <text evidence="3">The sequence shown here is derived from an EMBL/GenBank/DDBJ whole genome shotgun (WGS) entry which is preliminary data.</text>
</comment>
<keyword evidence="1" id="KW-0175">Coiled coil</keyword>
<sequence>MNIPIHQQSSTWRYLWLLALIALPALGWYGLLDDFSSSNVNTSISNAGLIYGTARGINALVSLLQGTEFSIPFVTFSIGEVLDPVNDLIERFSGIILVALGSLALQQILLAVVSHTMFNILLSIVAVSSGLNMFLGNPKFLSGLLRIFLVIAFFRFSLGLVVIANTWVDGAFLEEADQQRRIAMEQFQGELRDINTLSERAEQAASGFSEAQNELKNLEVNRKKGQQQLQELNAQILVSEKRLQEQAVKAGGVCGLSISTPFLSPSCSESVKKMSRALDRLESEQDTIRESITATEEAIDGQLEEMACLDNRSRGEKCHFWEILPNVPNVKILQFKLDKIEGRVSEFAENTINLLVSLLLKTVVIPLLFIYLLLKIIRINWARI</sequence>
<keyword evidence="4" id="KW-1185">Reference proteome</keyword>
<accession>A0YFP5</accession>
<feature type="transmembrane region" description="Helical" evidence="2">
    <location>
        <begin position="12"/>
        <end position="31"/>
    </location>
</feature>
<proteinExistence type="predicted"/>
<organism evidence="3 4">
    <name type="scientific">marine gamma proteobacterium HTCC2143</name>
    <dbReference type="NCBI Taxonomy" id="247633"/>
    <lineage>
        <taxon>Bacteria</taxon>
        <taxon>Pseudomonadati</taxon>
        <taxon>Pseudomonadota</taxon>
        <taxon>Gammaproteobacteria</taxon>
        <taxon>Cellvibrionales</taxon>
        <taxon>Spongiibacteraceae</taxon>
        <taxon>BD1-7 clade</taxon>
    </lineage>
</organism>
<name>A0YFP5_9GAMM</name>
<dbReference type="eggNOG" id="ENOG5032TYF">
    <property type="taxonomic scope" value="Bacteria"/>
</dbReference>
<feature type="transmembrane region" description="Helical" evidence="2">
    <location>
        <begin position="147"/>
        <end position="168"/>
    </location>
</feature>
<dbReference type="EMBL" id="AAVT01000008">
    <property type="protein sequence ID" value="EAW30459.1"/>
    <property type="molecule type" value="Genomic_DNA"/>
</dbReference>
<keyword evidence="2" id="KW-0472">Membrane</keyword>
<feature type="coiled-coil region" evidence="1">
    <location>
        <begin position="184"/>
        <end position="298"/>
    </location>
</feature>
<evidence type="ECO:0000256" key="2">
    <source>
        <dbReference type="SAM" id="Phobius"/>
    </source>
</evidence>
<evidence type="ECO:0000313" key="3">
    <source>
        <dbReference type="EMBL" id="EAW30459.1"/>
    </source>
</evidence>